<evidence type="ECO:0000313" key="4">
    <source>
        <dbReference type="EMBL" id="KAB6083893.1"/>
    </source>
</evidence>
<dbReference type="EMBL" id="WDCP01000037">
    <property type="protein sequence ID" value="KAB6338228.1"/>
    <property type="molecule type" value="Genomic_DNA"/>
</dbReference>
<reference evidence="20 21" key="4">
    <citation type="journal article" date="2019" name="Nat. Med.">
        <title>A library of human gut bacterial isolates paired with longitudinal multiomics data enables mechanistic microbiome research.</title>
        <authorList>
            <person name="Poyet M."/>
            <person name="Groussin M."/>
            <person name="Gibbons S.M."/>
            <person name="Avila-Pacheco J."/>
            <person name="Jiang X."/>
            <person name="Kearney S.M."/>
            <person name="Perrotta A.R."/>
            <person name="Berdy B."/>
            <person name="Zhao S."/>
            <person name="Lieberman T.D."/>
            <person name="Swanson P.K."/>
            <person name="Smith M."/>
            <person name="Roesemann S."/>
            <person name="Alexander J.E."/>
            <person name="Rich S.A."/>
            <person name="Livny J."/>
            <person name="Vlamakis H."/>
            <person name="Clish C."/>
            <person name="Bullock K."/>
            <person name="Deik A."/>
            <person name="Scott J."/>
            <person name="Pierce K.A."/>
            <person name="Xavier R.J."/>
            <person name="Alm E.J."/>
        </authorList>
    </citation>
    <scope>NUCLEOTIDE SEQUENCE [LARGE SCALE GENOMIC DNA]</scope>
    <source>
        <strain evidence="7 21">BIOML-A16</strain>
        <strain evidence="6 20">BIOML-A58</strain>
        <strain evidence="5 23">BIOML-A62</strain>
        <strain evidence="4 22">BIOML-A73</strain>
    </source>
</reference>
<evidence type="ECO:0000313" key="14">
    <source>
        <dbReference type="EMBL" id="RHL39162.1"/>
    </source>
</evidence>
<dbReference type="FunFam" id="3.40.50.720:FF:000173">
    <property type="entry name" value="3-oxoacyl-[acyl-carrier protein] reductase"/>
    <property type="match status" value="1"/>
</dbReference>
<dbReference type="EMBL" id="QROC01000016">
    <property type="protein sequence ID" value="RHK95333.1"/>
    <property type="molecule type" value="Genomic_DNA"/>
</dbReference>
<dbReference type="Proteomes" id="UP001197958">
    <property type="component" value="Unassembled WGS sequence"/>
</dbReference>
<dbReference type="PRINTS" id="PR00080">
    <property type="entry name" value="SDRFAMILY"/>
</dbReference>
<evidence type="ECO:0000313" key="23">
    <source>
        <dbReference type="Proteomes" id="UP000487596"/>
    </source>
</evidence>
<comment type="caution">
    <text evidence="10">The sequence shown here is derived from an EMBL/GenBank/DDBJ whole genome shotgun (WGS) entry which is preliminary data.</text>
</comment>
<dbReference type="Proteomes" id="UP000438288">
    <property type="component" value="Unassembled WGS sequence"/>
</dbReference>
<feature type="domain" description="Ketoreductase" evidence="3">
    <location>
        <begin position="2"/>
        <end position="189"/>
    </location>
</feature>
<evidence type="ECO:0000259" key="3">
    <source>
        <dbReference type="SMART" id="SM00822"/>
    </source>
</evidence>
<dbReference type="Proteomes" id="UP000487596">
    <property type="component" value="Unassembled WGS sequence"/>
</dbReference>
<gene>
    <name evidence="4" type="primary">fabG</name>
    <name evidence="10" type="ORF">B5E52_09450</name>
    <name evidence="14" type="ORF">DW027_07990</name>
    <name evidence="13" type="ORF">DW042_13810</name>
    <name evidence="12" type="ORF">DWW25_21620</name>
    <name evidence="11" type="ORF">DXD03_09335</name>
    <name evidence="6" type="ORF">GA398_12465</name>
    <name evidence="5" type="ORF">GA424_06450</name>
    <name evidence="4" type="ORF">GA560_08860</name>
    <name evidence="7" type="ORF">GAZ43_15355</name>
    <name evidence="9" type="ORF">LD004_18315</name>
    <name evidence="8" type="ORF">LDZ35_18805</name>
</gene>
<dbReference type="InterPro" id="IPR002347">
    <property type="entry name" value="SDR_fam"/>
</dbReference>
<dbReference type="SUPFAM" id="SSF51735">
    <property type="entry name" value="NAD(P)-binding Rossmann-fold domains"/>
    <property type="match status" value="1"/>
</dbReference>
<dbReference type="InterPro" id="IPR050259">
    <property type="entry name" value="SDR"/>
</dbReference>
<dbReference type="EMBL" id="WDEH01000007">
    <property type="protein sequence ID" value="KAB6140848.1"/>
    <property type="molecule type" value="Genomic_DNA"/>
</dbReference>
<dbReference type="Gene3D" id="3.40.50.720">
    <property type="entry name" value="NAD(P)-binding Rossmann-like Domain"/>
    <property type="match status" value="1"/>
</dbReference>
<evidence type="ECO:0000313" key="22">
    <source>
        <dbReference type="Proteomes" id="UP000474077"/>
    </source>
</evidence>
<organism evidence="10 15">
    <name type="scientific">Bacteroides xylanisolvens</name>
    <dbReference type="NCBI Taxonomy" id="371601"/>
    <lineage>
        <taxon>Bacteria</taxon>
        <taxon>Pseudomonadati</taxon>
        <taxon>Bacteroidota</taxon>
        <taxon>Bacteroidia</taxon>
        <taxon>Bacteroidales</taxon>
        <taxon>Bacteroidaceae</taxon>
        <taxon>Bacteroides</taxon>
    </lineage>
</organism>
<dbReference type="Proteomes" id="UP000261210">
    <property type="component" value="Unassembled WGS sequence"/>
</dbReference>
<reference evidence="8" key="5">
    <citation type="submission" date="2023-08" db="EMBL/GenBank/DDBJ databases">
        <title>Mucin Metabolism Genes Underlie the Key Renovations of Bacteroides xylanisolvens Genomes in Captive Great Apes.</title>
        <authorList>
            <person name="Nishida A.H."/>
        </authorList>
    </citation>
    <scope>NUCLEOTIDE SEQUENCE</scope>
    <source>
        <strain evidence="9">P13.H9</strain>
        <strain evidence="8">P19.10B</strain>
    </source>
</reference>
<evidence type="ECO:0000313" key="20">
    <source>
        <dbReference type="Proteomes" id="UP000434604"/>
    </source>
</evidence>
<evidence type="ECO:0000256" key="2">
    <source>
        <dbReference type="ARBA" id="ARBA00023002"/>
    </source>
</evidence>
<dbReference type="Proteomes" id="UP000196036">
    <property type="component" value="Unassembled WGS sequence"/>
</dbReference>
<evidence type="ECO:0000313" key="7">
    <source>
        <dbReference type="EMBL" id="KAB6338228.1"/>
    </source>
</evidence>
<reference evidence="10" key="2">
    <citation type="journal article" date="2018" name="BMC Genomics">
        <title>Whole genome sequencing and function prediction of 133 gut anaerobes isolated from chicken caecum in pure cultures.</title>
        <authorList>
            <person name="Medvecky M."/>
            <person name="Cejkova D."/>
            <person name="Polansky O."/>
            <person name="Karasova D."/>
            <person name="Kubasova T."/>
            <person name="Cizek A."/>
            <person name="Rychlik I."/>
        </authorList>
    </citation>
    <scope>NUCLEOTIDE SEQUENCE</scope>
    <source>
        <strain evidence="10">An109</strain>
    </source>
</reference>
<dbReference type="EMBL" id="WDER01000018">
    <property type="protein sequence ID" value="KAB6083893.1"/>
    <property type="molecule type" value="Genomic_DNA"/>
</dbReference>
<dbReference type="InterPro" id="IPR057326">
    <property type="entry name" value="KR_dom"/>
</dbReference>
<name>A0A1Y4VLH1_9BACE</name>
<dbReference type="Proteomes" id="UP000434604">
    <property type="component" value="Unassembled WGS sequence"/>
</dbReference>
<dbReference type="EMBL" id="NFLW01000015">
    <property type="protein sequence ID" value="OUQ69994.1"/>
    <property type="molecule type" value="Genomic_DNA"/>
</dbReference>
<evidence type="ECO:0000313" key="11">
    <source>
        <dbReference type="EMBL" id="RGK63515.1"/>
    </source>
</evidence>
<evidence type="ECO:0000313" key="13">
    <source>
        <dbReference type="EMBL" id="RHK95333.1"/>
    </source>
</evidence>
<evidence type="ECO:0000313" key="19">
    <source>
        <dbReference type="Proteomes" id="UP000284495"/>
    </source>
</evidence>
<evidence type="ECO:0000313" key="5">
    <source>
        <dbReference type="EMBL" id="KAB6140848.1"/>
    </source>
</evidence>
<dbReference type="Proteomes" id="UP000284417">
    <property type="component" value="Unassembled WGS sequence"/>
</dbReference>
<dbReference type="NCBIfam" id="NF004200">
    <property type="entry name" value="PRK05653.1-5"/>
    <property type="match status" value="1"/>
</dbReference>
<dbReference type="Pfam" id="PF13561">
    <property type="entry name" value="adh_short_C2"/>
    <property type="match status" value="1"/>
</dbReference>
<evidence type="ECO:0000313" key="9">
    <source>
        <dbReference type="EMBL" id="MCA4705561.1"/>
    </source>
</evidence>
<evidence type="ECO:0000313" key="6">
    <source>
        <dbReference type="EMBL" id="KAB6147208.1"/>
    </source>
</evidence>
<evidence type="ECO:0000313" key="15">
    <source>
        <dbReference type="Proteomes" id="UP000196036"/>
    </source>
</evidence>
<proteinExistence type="inferred from homology"/>
<comment type="similarity">
    <text evidence="1">Belongs to the short-chain dehydrogenases/reductases (SDR) family.</text>
</comment>
<evidence type="ECO:0000313" key="8">
    <source>
        <dbReference type="EMBL" id="MCA4525254.1"/>
    </source>
</evidence>
<dbReference type="EMBL" id="QSQU01000011">
    <property type="protein sequence ID" value="RGK63515.1"/>
    <property type="molecule type" value="Genomic_DNA"/>
</dbReference>
<dbReference type="Proteomes" id="UP000283369">
    <property type="component" value="Unassembled WGS sequence"/>
</dbReference>
<evidence type="ECO:0000313" key="21">
    <source>
        <dbReference type="Proteomes" id="UP000438288"/>
    </source>
</evidence>
<dbReference type="EMBL" id="WDED01000017">
    <property type="protein sequence ID" value="KAB6147208.1"/>
    <property type="molecule type" value="Genomic_DNA"/>
</dbReference>
<dbReference type="PANTHER" id="PTHR42879">
    <property type="entry name" value="3-OXOACYL-(ACYL-CARRIER-PROTEIN) REDUCTASE"/>
    <property type="match status" value="1"/>
</dbReference>
<evidence type="ECO:0000313" key="17">
    <source>
        <dbReference type="Proteomes" id="UP000283369"/>
    </source>
</evidence>
<dbReference type="Proteomes" id="UP000284495">
    <property type="component" value="Unassembled WGS sequence"/>
</dbReference>
<dbReference type="AlphaFoldDB" id="A0A1Y4VLH1"/>
<evidence type="ECO:0000313" key="16">
    <source>
        <dbReference type="Proteomes" id="UP000261210"/>
    </source>
</evidence>
<reference evidence="16 17" key="3">
    <citation type="submission" date="2018-08" db="EMBL/GenBank/DDBJ databases">
        <title>A genome reference for cultivated species of the human gut microbiota.</title>
        <authorList>
            <person name="Zou Y."/>
            <person name="Xue W."/>
            <person name="Luo G."/>
        </authorList>
    </citation>
    <scope>NUCLEOTIDE SEQUENCE [LARGE SCALE GENOMIC DNA]</scope>
    <source>
        <strain evidence="12 17">AF14-7</strain>
        <strain evidence="14 19">AF38-2</strain>
        <strain evidence="13 18">AF39-6AC</strain>
        <strain evidence="11 16">TF10-34</strain>
    </source>
</reference>
<dbReference type="NCBIfam" id="NF009466">
    <property type="entry name" value="PRK12826.1-2"/>
    <property type="match status" value="1"/>
</dbReference>
<evidence type="ECO:0000313" key="12">
    <source>
        <dbReference type="EMBL" id="RGV06257.1"/>
    </source>
</evidence>
<dbReference type="EC" id="1.1.1.100" evidence="4"/>
<evidence type="ECO:0000313" key="10">
    <source>
        <dbReference type="EMBL" id="OUQ69994.1"/>
    </source>
</evidence>
<dbReference type="GO" id="GO:0004316">
    <property type="term" value="F:3-oxoacyl-[acyl-carrier-protein] reductase (NADPH) activity"/>
    <property type="evidence" value="ECO:0007669"/>
    <property type="project" value="UniProtKB-EC"/>
</dbReference>
<evidence type="ECO:0000256" key="1">
    <source>
        <dbReference type="ARBA" id="ARBA00006484"/>
    </source>
</evidence>
<protein>
    <submittedName>
        <fullName evidence="4 10">3-oxoacyl-ACP reductase</fullName>
        <ecNumber evidence="4">1.1.1.100</ecNumber>
    </submittedName>
</protein>
<dbReference type="EMBL" id="QROO01000008">
    <property type="protein sequence ID" value="RHL39162.1"/>
    <property type="molecule type" value="Genomic_DNA"/>
</dbReference>
<dbReference type="PANTHER" id="PTHR42879:SF2">
    <property type="entry name" value="3-OXOACYL-[ACYL-CARRIER-PROTEIN] REDUCTASE FABG"/>
    <property type="match status" value="1"/>
</dbReference>
<dbReference type="PRINTS" id="PR00081">
    <property type="entry name" value="GDHRDH"/>
</dbReference>
<dbReference type="InterPro" id="IPR036291">
    <property type="entry name" value="NAD(P)-bd_dom_sf"/>
</dbReference>
<dbReference type="Proteomes" id="UP001198461">
    <property type="component" value="Unassembled WGS sequence"/>
</dbReference>
<dbReference type="EMBL" id="JAIWYE010000033">
    <property type="protein sequence ID" value="MCA4705561.1"/>
    <property type="molecule type" value="Genomic_DNA"/>
</dbReference>
<accession>A0A1Y4VLH1</accession>
<dbReference type="EMBL" id="QRYV01000069">
    <property type="protein sequence ID" value="RGV06257.1"/>
    <property type="molecule type" value="Genomic_DNA"/>
</dbReference>
<dbReference type="RefSeq" id="WP_008020540.1">
    <property type="nucleotide sequence ID" value="NZ_CAKOCS010000002.1"/>
</dbReference>
<dbReference type="EMBL" id="JAIWWW010000042">
    <property type="protein sequence ID" value="MCA4525254.1"/>
    <property type="molecule type" value="Genomic_DNA"/>
</dbReference>
<keyword evidence="2 4" id="KW-0560">Oxidoreductase</keyword>
<dbReference type="SMART" id="SM00822">
    <property type="entry name" value="PKS_KR"/>
    <property type="match status" value="1"/>
</dbReference>
<sequence length="242" mass="26225">MKYALVTGGSRGIGRAVSCKLAEMGYFILINYQSNDAEAEKTLQLVQEKGSNGEIMKFDVTDPAAIALALNNWASQHPDEYIEVLINNAGIRKDNLMLWMTGEEWNKVLDISLNGFFYVTQPLLKNMLVKRYGRIVNIVSLSGIQGMPGQANYSAAKGGVIAATKALAQEVAKKKVTVNAVAPGFIRTDMTEGIDENEWKKHIPAGRFGTAEEVADLVGFLASPASSYITGEVISINGGLYT</sequence>
<evidence type="ECO:0000313" key="18">
    <source>
        <dbReference type="Proteomes" id="UP000284417"/>
    </source>
</evidence>
<dbReference type="Proteomes" id="UP000474077">
    <property type="component" value="Unassembled WGS sequence"/>
</dbReference>
<reference evidence="15" key="1">
    <citation type="submission" date="2017-04" db="EMBL/GenBank/DDBJ databases">
        <title>Function of individual gut microbiota members based on whole genome sequencing of pure cultures obtained from chicken caecum.</title>
        <authorList>
            <person name="Medvecky M."/>
            <person name="Cejkova D."/>
            <person name="Polansky O."/>
            <person name="Karasova D."/>
            <person name="Kubasova T."/>
            <person name="Cizek A."/>
            <person name="Rychlik I."/>
        </authorList>
    </citation>
    <scope>NUCLEOTIDE SEQUENCE [LARGE SCALE GENOMIC DNA]</scope>
    <source>
        <strain evidence="15">An109</strain>
    </source>
</reference>